<reference evidence="1 2" key="1">
    <citation type="submission" date="2017-02" db="EMBL/GenBank/DDBJ databases">
        <title>Complete genome sequences of Mycobacterium kansasii strains isolated from rhesus macaques.</title>
        <authorList>
            <person name="Panda A."/>
            <person name="Nagaraj S."/>
            <person name="Zhao X."/>
            <person name="Tettelin H."/>
            <person name="Detolla L.J."/>
        </authorList>
    </citation>
    <scope>NUCLEOTIDE SEQUENCE [LARGE SCALE GENOMIC DNA]</scope>
    <source>
        <strain evidence="1 2">11-3469</strain>
    </source>
</reference>
<proteinExistence type="predicted"/>
<comment type="caution">
    <text evidence="1">The sequence shown here is derived from an EMBL/GenBank/DDBJ whole genome shotgun (WGS) entry which is preliminary data.</text>
</comment>
<dbReference type="AlphaFoldDB" id="A0A1V3XYI6"/>
<dbReference type="EC" id="3.1.26.3" evidence="1"/>
<keyword evidence="1" id="KW-0378">Hydrolase</keyword>
<name>A0A1V3XYI6_MYCKA</name>
<protein>
    <submittedName>
        <fullName evidence="1">Ribonuclease 3 domain protein</fullName>
        <ecNumber evidence="1">3.1.26.3</ecNumber>
    </submittedName>
</protein>
<evidence type="ECO:0000313" key="2">
    <source>
        <dbReference type="Proteomes" id="UP000188532"/>
    </source>
</evidence>
<evidence type="ECO:0000313" key="1">
    <source>
        <dbReference type="EMBL" id="OOK84294.1"/>
    </source>
</evidence>
<accession>A0A1V3XYI6</accession>
<organism evidence="1 2">
    <name type="scientific">Mycobacterium kansasii</name>
    <dbReference type="NCBI Taxonomy" id="1768"/>
    <lineage>
        <taxon>Bacteria</taxon>
        <taxon>Bacillati</taxon>
        <taxon>Actinomycetota</taxon>
        <taxon>Actinomycetes</taxon>
        <taxon>Mycobacteriales</taxon>
        <taxon>Mycobacteriaceae</taxon>
        <taxon>Mycobacterium</taxon>
    </lineage>
</organism>
<dbReference type="Proteomes" id="UP000188532">
    <property type="component" value="Unassembled WGS sequence"/>
</dbReference>
<gene>
    <name evidence="1" type="ORF">BZL29_1203</name>
</gene>
<dbReference type="EMBL" id="MVBN01000001">
    <property type="protein sequence ID" value="OOK84294.1"/>
    <property type="molecule type" value="Genomic_DNA"/>
</dbReference>
<sequence>MTASRQSLLDALGVDLSDELLSLALTHRSYAYENGGYRPTSGWSFSATRSWG</sequence>
<dbReference type="GO" id="GO:0004525">
    <property type="term" value="F:ribonuclease III activity"/>
    <property type="evidence" value="ECO:0007669"/>
    <property type="project" value="UniProtKB-EC"/>
</dbReference>